<name>A0A840PTK5_9ACTN</name>
<dbReference type="PANTHER" id="PTHR45128:SF2">
    <property type="entry name" value="METHYLTRANSFERASE DOMAIN-CONTAINING PROTEIN"/>
    <property type="match status" value="1"/>
</dbReference>
<dbReference type="Pfam" id="PF21320">
    <property type="entry name" value="WHD_Rv2258c"/>
    <property type="match status" value="1"/>
</dbReference>
<dbReference type="SUPFAM" id="SSF53335">
    <property type="entry name" value="S-adenosyl-L-methionine-dependent methyltransferases"/>
    <property type="match status" value="1"/>
</dbReference>
<evidence type="ECO:0000313" key="3">
    <source>
        <dbReference type="EMBL" id="MBB5139255.1"/>
    </source>
</evidence>
<dbReference type="Pfam" id="PF13847">
    <property type="entry name" value="Methyltransf_31"/>
    <property type="match status" value="1"/>
</dbReference>
<dbReference type="PANTHER" id="PTHR45128">
    <property type="entry name" value="METHYLTRANSFERASE TYPE 11"/>
    <property type="match status" value="1"/>
</dbReference>
<dbReference type="InterPro" id="IPR036388">
    <property type="entry name" value="WH-like_DNA-bd_sf"/>
</dbReference>
<accession>A0A840PTK5</accession>
<dbReference type="RefSeq" id="WP_185056091.1">
    <property type="nucleotide sequence ID" value="NZ_BAABIX010000026.1"/>
</dbReference>
<dbReference type="GO" id="GO:0032259">
    <property type="term" value="P:methylation"/>
    <property type="evidence" value="ECO:0007669"/>
    <property type="project" value="UniProtKB-KW"/>
</dbReference>
<dbReference type="CDD" id="cd02440">
    <property type="entry name" value="AdoMet_MTases"/>
    <property type="match status" value="1"/>
</dbReference>
<keyword evidence="3" id="KW-0489">Methyltransferase</keyword>
<dbReference type="InterPro" id="IPR036390">
    <property type="entry name" value="WH_DNA-bd_sf"/>
</dbReference>
<keyword evidence="3" id="KW-0808">Transferase</keyword>
<dbReference type="GO" id="GO:0008168">
    <property type="term" value="F:methyltransferase activity"/>
    <property type="evidence" value="ECO:0007669"/>
    <property type="project" value="UniProtKB-KW"/>
</dbReference>
<dbReference type="Proteomes" id="UP000578449">
    <property type="component" value="Unassembled WGS sequence"/>
</dbReference>
<dbReference type="SUPFAM" id="SSF46785">
    <property type="entry name" value="Winged helix' DNA-binding domain"/>
    <property type="match status" value="1"/>
</dbReference>
<evidence type="ECO:0000313" key="4">
    <source>
        <dbReference type="Proteomes" id="UP000578449"/>
    </source>
</evidence>
<dbReference type="InterPro" id="IPR053173">
    <property type="entry name" value="SAM-binding_MTase"/>
</dbReference>
<comment type="caution">
    <text evidence="3">The sequence shown here is derived from an EMBL/GenBank/DDBJ whole genome shotgun (WGS) entry which is preliminary data.</text>
</comment>
<dbReference type="InterPro" id="IPR029063">
    <property type="entry name" value="SAM-dependent_MTases_sf"/>
</dbReference>
<dbReference type="Gene3D" id="1.10.10.10">
    <property type="entry name" value="Winged helix-like DNA-binding domain superfamily/Winged helix DNA-binding domain"/>
    <property type="match status" value="1"/>
</dbReference>
<protein>
    <submittedName>
        <fullName evidence="3">SAM-dependent methyltransferase</fullName>
    </submittedName>
</protein>
<keyword evidence="4" id="KW-1185">Reference proteome</keyword>
<feature type="domain" description="Methyltransferase" evidence="1">
    <location>
        <begin position="170"/>
        <end position="282"/>
    </location>
</feature>
<dbReference type="EMBL" id="JACHGN010000028">
    <property type="protein sequence ID" value="MBB5139255.1"/>
    <property type="molecule type" value="Genomic_DNA"/>
</dbReference>
<reference evidence="3 4" key="1">
    <citation type="submission" date="2020-08" db="EMBL/GenBank/DDBJ databases">
        <title>Genomic Encyclopedia of Type Strains, Phase IV (KMG-IV): sequencing the most valuable type-strain genomes for metagenomic binning, comparative biology and taxonomic classification.</title>
        <authorList>
            <person name="Goeker M."/>
        </authorList>
    </citation>
    <scope>NUCLEOTIDE SEQUENCE [LARGE SCALE GENOMIC DNA]</scope>
    <source>
        <strain evidence="3 4">DSM 45615</strain>
    </source>
</reference>
<sequence length="350" mass="37291">MNVERVREFAGELGRKRAATGAVLLSYLGDRLGIWRAMAGAGPLGSAELAERTGLAERYLREWLAAQTVAGHVRYHPDTGRFELPDEHAAVLADETSPAFQGGALECAAAFWFSADRVAGAFRTGAGVGWHEHDPRLHTGVARFFEPLYRMSVVDQWLPALDGVADRLRAGAHVLDVGCGHGTSTILMATAFPGSHFLGVDYHEESVLAARAAAVKAGVEDRVEFLVAGSESYPAGSWDLICFFDALHDLGAPVEAAVRARSSLTPGGTLMVVEPFSRDRLEDSVGDPVALGYYTASTMACVPNSVAQHGAALGAQAGPERLHAVLREAGFGRVRTALETPYNLVLEARA</sequence>
<dbReference type="InterPro" id="IPR025714">
    <property type="entry name" value="Methyltranfer_dom"/>
</dbReference>
<dbReference type="AlphaFoldDB" id="A0A840PTK5"/>
<organism evidence="3 4">
    <name type="scientific">Thermocatellispora tengchongensis</name>
    <dbReference type="NCBI Taxonomy" id="1073253"/>
    <lineage>
        <taxon>Bacteria</taxon>
        <taxon>Bacillati</taxon>
        <taxon>Actinomycetota</taxon>
        <taxon>Actinomycetes</taxon>
        <taxon>Streptosporangiales</taxon>
        <taxon>Streptosporangiaceae</taxon>
        <taxon>Thermocatellispora</taxon>
    </lineage>
</organism>
<evidence type="ECO:0000259" key="2">
    <source>
        <dbReference type="Pfam" id="PF21320"/>
    </source>
</evidence>
<feature type="domain" description="S-adenosylmethionine-dependent methyltransferase Rv2258c-like winged HTH" evidence="2">
    <location>
        <begin position="22"/>
        <end position="93"/>
    </location>
</feature>
<dbReference type="Gene3D" id="3.40.50.150">
    <property type="entry name" value="Vaccinia Virus protein VP39"/>
    <property type="match status" value="1"/>
</dbReference>
<proteinExistence type="predicted"/>
<evidence type="ECO:0000259" key="1">
    <source>
        <dbReference type="Pfam" id="PF13847"/>
    </source>
</evidence>
<dbReference type="InterPro" id="IPR048711">
    <property type="entry name" value="WHD_Rv2258c"/>
</dbReference>
<gene>
    <name evidence="3" type="ORF">HNP84_009018</name>
</gene>